<dbReference type="EMBL" id="BSNC01000012">
    <property type="protein sequence ID" value="GLP97916.1"/>
    <property type="molecule type" value="Genomic_DNA"/>
</dbReference>
<accession>A0AA37VZZ1</accession>
<keyword evidence="3" id="KW-0238">DNA-binding</keyword>
<dbReference type="AlphaFoldDB" id="A0AA37VZZ1"/>
<name>A0AA37VZZ1_9GAMM</name>
<dbReference type="PANTHER" id="PTHR30118">
    <property type="entry name" value="HTH-TYPE TRANSCRIPTIONAL REGULATOR LEUO-RELATED"/>
    <property type="match status" value="1"/>
</dbReference>
<evidence type="ECO:0000256" key="4">
    <source>
        <dbReference type="ARBA" id="ARBA00023163"/>
    </source>
</evidence>
<dbReference type="PANTHER" id="PTHR30118:SF15">
    <property type="entry name" value="TRANSCRIPTIONAL REGULATORY PROTEIN"/>
    <property type="match status" value="1"/>
</dbReference>
<dbReference type="InterPro" id="IPR036390">
    <property type="entry name" value="WH_DNA-bd_sf"/>
</dbReference>
<dbReference type="InterPro" id="IPR005119">
    <property type="entry name" value="LysR_subst-bd"/>
</dbReference>
<dbReference type="Pfam" id="PF03466">
    <property type="entry name" value="LysR_substrate"/>
    <property type="match status" value="1"/>
</dbReference>
<dbReference type="Gene3D" id="3.40.190.290">
    <property type="match status" value="1"/>
</dbReference>
<evidence type="ECO:0000313" key="6">
    <source>
        <dbReference type="EMBL" id="GLP97916.1"/>
    </source>
</evidence>
<keyword evidence="4" id="KW-0804">Transcription</keyword>
<proteinExistence type="inferred from homology"/>
<reference evidence="6" key="1">
    <citation type="journal article" date="2014" name="Int. J. Syst. Evol. Microbiol.">
        <title>Complete genome sequence of Corynebacterium casei LMG S-19264T (=DSM 44701T), isolated from a smear-ripened cheese.</title>
        <authorList>
            <consortium name="US DOE Joint Genome Institute (JGI-PGF)"/>
            <person name="Walter F."/>
            <person name="Albersmeier A."/>
            <person name="Kalinowski J."/>
            <person name="Ruckert C."/>
        </authorList>
    </citation>
    <scope>NUCLEOTIDE SEQUENCE</scope>
    <source>
        <strain evidence="6">NBRC 101628</strain>
    </source>
</reference>
<evidence type="ECO:0000256" key="1">
    <source>
        <dbReference type="ARBA" id="ARBA00009437"/>
    </source>
</evidence>
<dbReference type="SUPFAM" id="SSF46785">
    <property type="entry name" value="Winged helix' DNA-binding domain"/>
    <property type="match status" value="1"/>
</dbReference>
<dbReference type="Proteomes" id="UP001161422">
    <property type="component" value="Unassembled WGS sequence"/>
</dbReference>
<dbReference type="Pfam" id="PF00126">
    <property type="entry name" value="HTH_1"/>
    <property type="match status" value="1"/>
</dbReference>
<dbReference type="SUPFAM" id="SSF53850">
    <property type="entry name" value="Periplasmic binding protein-like II"/>
    <property type="match status" value="1"/>
</dbReference>
<dbReference type="Gene3D" id="1.10.10.10">
    <property type="entry name" value="Winged helix-like DNA-binding domain superfamily/Winged helix DNA-binding domain"/>
    <property type="match status" value="1"/>
</dbReference>
<reference evidence="6" key="2">
    <citation type="submission" date="2023-01" db="EMBL/GenBank/DDBJ databases">
        <title>Draft genome sequence of Paraferrimonas sedimenticola strain NBRC 101628.</title>
        <authorList>
            <person name="Sun Q."/>
            <person name="Mori K."/>
        </authorList>
    </citation>
    <scope>NUCLEOTIDE SEQUENCE</scope>
    <source>
        <strain evidence="6">NBRC 101628</strain>
    </source>
</reference>
<dbReference type="RefSeq" id="WP_095506838.1">
    <property type="nucleotide sequence ID" value="NZ_BSNC01000012.1"/>
</dbReference>
<dbReference type="InterPro" id="IPR000847">
    <property type="entry name" value="LysR_HTH_N"/>
</dbReference>
<protein>
    <submittedName>
        <fullName evidence="6">LysR family transcriptional regulator</fullName>
    </submittedName>
</protein>
<keyword evidence="2" id="KW-0805">Transcription regulation</keyword>
<evidence type="ECO:0000313" key="7">
    <source>
        <dbReference type="Proteomes" id="UP001161422"/>
    </source>
</evidence>
<sequence length="304" mass="34048">MQDLNKLDLNLLRLLKALVDTGSTKAAALKLGISQASASRGLTQLKAAFGNQLFVRQAHGMQASELALSLARAIEQMLEPVSLALQQYHEFDASQYSAPISLLVDPYLLEEQGGRLVSQLHQRYPKAPLNLLHLTEQSYEGFTKGEFDYLICDNDTELAQSLFCEPLYQEPMQILARKGHPSLGANNCWSDLAELPVVHLPEPWLSSRHHYVEREYQKHKLQPNVVLETHSLTAGLELLANSDAILFASRSTCLLRSDIDTFALPSVSEDFSTVEVFGGFLQRRRNHPFYQHLHLSIAEILTGD</sequence>
<gene>
    <name evidence="6" type="ORF">GCM10007895_32230</name>
</gene>
<comment type="similarity">
    <text evidence="1">Belongs to the LysR transcriptional regulatory family.</text>
</comment>
<dbReference type="InterPro" id="IPR036388">
    <property type="entry name" value="WH-like_DNA-bd_sf"/>
</dbReference>
<dbReference type="PROSITE" id="PS50931">
    <property type="entry name" value="HTH_LYSR"/>
    <property type="match status" value="1"/>
</dbReference>
<dbReference type="GO" id="GO:0003677">
    <property type="term" value="F:DNA binding"/>
    <property type="evidence" value="ECO:0007669"/>
    <property type="project" value="UniProtKB-KW"/>
</dbReference>
<feature type="domain" description="HTH lysR-type" evidence="5">
    <location>
        <begin position="7"/>
        <end position="64"/>
    </location>
</feature>
<evidence type="ECO:0000259" key="5">
    <source>
        <dbReference type="PROSITE" id="PS50931"/>
    </source>
</evidence>
<comment type="caution">
    <text evidence="6">The sequence shown here is derived from an EMBL/GenBank/DDBJ whole genome shotgun (WGS) entry which is preliminary data.</text>
</comment>
<evidence type="ECO:0000256" key="3">
    <source>
        <dbReference type="ARBA" id="ARBA00023125"/>
    </source>
</evidence>
<keyword evidence="7" id="KW-1185">Reference proteome</keyword>
<organism evidence="6 7">
    <name type="scientific">Paraferrimonas sedimenticola</name>
    <dbReference type="NCBI Taxonomy" id="375674"/>
    <lineage>
        <taxon>Bacteria</taxon>
        <taxon>Pseudomonadati</taxon>
        <taxon>Pseudomonadota</taxon>
        <taxon>Gammaproteobacteria</taxon>
        <taxon>Alteromonadales</taxon>
        <taxon>Ferrimonadaceae</taxon>
        <taxon>Paraferrimonas</taxon>
    </lineage>
</organism>
<dbReference type="InterPro" id="IPR050389">
    <property type="entry name" value="LysR-type_TF"/>
</dbReference>
<dbReference type="GO" id="GO:0003700">
    <property type="term" value="F:DNA-binding transcription factor activity"/>
    <property type="evidence" value="ECO:0007669"/>
    <property type="project" value="InterPro"/>
</dbReference>
<evidence type="ECO:0000256" key="2">
    <source>
        <dbReference type="ARBA" id="ARBA00023015"/>
    </source>
</evidence>